<gene>
    <name evidence="2" type="ORF">LSH36_513g01033</name>
</gene>
<evidence type="ECO:0000313" key="3">
    <source>
        <dbReference type="Proteomes" id="UP001208570"/>
    </source>
</evidence>
<keyword evidence="1" id="KW-0472">Membrane</keyword>
<evidence type="ECO:0000313" key="2">
    <source>
        <dbReference type="EMBL" id="KAK2148134.1"/>
    </source>
</evidence>
<accession>A0AAD9MYY4</accession>
<sequence>MSTRFYGPFSFHSLSNRLVVAQALPYLEFQPEKSQLAGAGFFLFSLARSTSLLLLGTLSGGICLVLGKTCGYIRQGKLAHRWQIVIVQHVPRIVLLAAGYPENGKSIFAL</sequence>
<organism evidence="2 3">
    <name type="scientific">Paralvinella palmiformis</name>
    <dbReference type="NCBI Taxonomy" id="53620"/>
    <lineage>
        <taxon>Eukaryota</taxon>
        <taxon>Metazoa</taxon>
        <taxon>Spiralia</taxon>
        <taxon>Lophotrochozoa</taxon>
        <taxon>Annelida</taxon>
        <taxon>Polychaeta</taxon>
        <taxon>Sedentaria</taxon>
        <taxon>Canalipalpata</taxon>
        <taxon>Terebellida</taxon>
        <taxon>Terebelliformia</taxon>
        <taxon>Alvinellidae</taxon>
        <taxon>Paralvinella</taxon>
    </lineage>
</organism>
<protein>
    <submittedName>
        <fullName evidence="2">Uncharacterized protein</fullName>
    </submittedName>
</protein>
<keyword evidence="3" id="KW-1185">Reference proteome</keyword>
<dbReference type="AlphaFoldDB" id="A0AAD9MYY4"/>
<keyword evidence="1" id="KW-1133">Transmembrane helix</keyword>
<comment type="caution">
    <text evidence="2">The sequence shown here is derived from an EMBL/GenBank/DDBJ whole genome shotgun (WGS) entry which is preliminary data.</text>
</comment>
<proteinExistence type="predicted"/>
<dbReference type="EMBL" id="JAODUP010000513">
    <property type="protein sequence ID" value="KAK2148134.1"/>
    <property type="molecule type" value="Genomic_DNA"/>
</dbReference>
<name>A0AAD9MYY4_9ANNE</name>
<keyword evidence="1" id="KW-0812">Transmembrane</keyword>
<evidence type="ECO:0000256" key="1">
    <source>
        <dbReference type="SAM" id="Phobius"/>
    </source>
</evidence>
<reference evidence="2" key="1">
    <citation type="journal article" date="2023" name="Mol. Biol. Evol.">
        <title>Third-Generation Sequencing Reveals the Adaptive Role of the Epigenome in Three Deep-Sea Polychaetes.</title>
        <authorList>
            <person name="Perez M."/>
            <person name="Aroh O."/>
            <person name="Sun Y."/>
            <person name="Lan Y."/>
            <person name="Juniper S.K."/>
            <person name="Young C.R."/>
            <person name="Angers B."/>
            <person name="Qian P.Y."/>
        </authorList>
    </citation>
    <scope>NUCLEOTIDE SEQUENCE</scope>
    <source>
        <strain evidence="2">P08H-3</strain>
    </source>
</reference>
<dbReference type="Proteomes" id="UP001208570">
    <property type="component" value="Unassembled WGS sequence"/>
</dbReference>
<feature type="transmembrane region" description="Helical" evidence="1">
    <location>
        <begin position="41"/>
        <end position="67"/>
    </location>
</feature>